<dbReference type="Proteomes" id="UP001652660">
    <property type="component" value="Chromosome 2c"/>
</dbReference>
<dbReference type="Gene3D" id="3.30.420.10">
    <property type="entry name" value="Ribonuclease H-like superfamily/Ribonuclease H"/>
    <property type="match status" value="1"/>
</dbReference>
<evidence type="ECO:0000256" key="5">
    <source>
        <dbReference type="ARBA" id="ARBA00022801"/>
    </source>
</evidence>
<dbReference type="Pfam" id="PF13456">
    <property type="entry name" value="RVT_3"/>
    <property type="match status" value="1"/>
</dbReference>
<feature type="chain" id="PRO_5046136442" description="Reverse transcriptase RNase H-like domain-containing protein" evidence="7">
    <location>
        <begin position="16"/>
        <end position="301"/>
    </location>
</feature>
<dbReference type="InterPro" id="IPR036397">
    <property type="entry name" value="RNaseH_sf"/>
</dbReference>
<dbReference type="CDD" id="cd09279">
    <property type="entry name" value="RNase_HI_like"/>
    <property type="match status" value="1"/>
</dbReference>
<reference evidence="11" key="1">
    <citation type="submission" date="2025-08" db="UniProtKB">
        <authorList>
            <consortium name="RefSeq"/>
        </authorList>
    </citation>
    <scope>IDENTIFICATION</scope>
    <source>
        <tissue evidence="11">Leaves</tissue>
    </source>
</reference>
<name>A0ABM4WNB4_COFAR</name>
<dbReference type="InterPro" id="IPR041373">
    <property type="entry name" value="RT_RNaseH"/>
</dbReference>
<organism evidence="10 11">
    <name type="scientific">Coffea arabica</name>
    <name type="common">Arabian coffee</name>
    <dbReference type="NCBI Taxonomy" id="13443"/>
    <lineage>
        <taxon>Eukaryota</taxon>
        <taxon>Viridiplantae</taxon>
        <taxon>Streptophyta</taxon>
        <taxon>Embryophyta</taxon>
        <taxon>Tracheophyta</taxon>
        <taxon>Spermatophyta</taxon>
        <taxon>Magnoliopsida</taxon>
        <taxon>eudicotyledons</taxon>
        <taxon>Gunneridae</taxon>
        <taxon>Pentapetalae</taxon>
        <taxon>asterids</taxon>
        <taxon>lamiids</taxon>
        <taxon>Gentianales</taxon>
        <taxon>Rubiaceae</taxon>
        <taxon>Ixoroideae</taxon>
        <taxon>Gardenieae complex</taxon>
        <taxon>Bertiereae - Coffeeae clade</taxon>
        <taxon>Coffeeae</taxon>
        <taxon>Coffea</taxon>
    </lineage>
</organism>
<dbReference type="InterPro" id="IPR012337">
    <property type="entry name" value="RNaseH-like_sf"/>
</dbReference>
<evidence type="ECO:0000313" key="10">
    <source>
        <dbReference type="Proteomes" id="UP001652660"/>
    </source>
</evidence>
<keyword evidence="4" id="KW-0255">Endonuclease</keyword>
<evidence type="ECO:0008006" key="12">
    <source>
        <dbReference type="Google" id="ProtNLM"/>
    </source>
</evidence>
<evidence type="ECO:0000256" key="2">
    <source>
        <dbReference type="ARBA" id="ARBA00022695"/>
    </source>
</evidence>
<keyword evidence="7" id="KW-0732">Signal</keyword>
<dbReference type="PANTHER" id="PTHR48475:SF2">
    <property type="entry name" value="RIBONUCLEASE H"/>
    <property type="match status" value="1"/>
</dbReference>
<dbReference type="GeneID" id="140035785"/>
<sequence>MLYLYLAAAVEAVSAVLIRVERTQVLVYYASRALRGTKVRYTRVEKLVLGLVHTVRRLKPYFLTHPISVGTDQPIRQILVQLEASGGLTKWAVELGEYDLSYESRTAIKAQALADFLAELTGAGLLLEDPHGEVYSYAIRFDFSATNNEAEYKVLITGFRLARKFGARRIQVPSDSQLVACQVLDEYEAKEEAIQRYLSKVHQLTAHFKSFEIQRILRSQNRRADVLSRLASTSFSTLSKTVLIEVLAEPEYLEETIYPVHAGDTWMSSLISFLGQEIFPEDRVEAEKNPTQNCSVRTSEW</sequence>
<evidence type="ECO:0000256" key="3">
    <source>
        <dbReference type="ARBA" id="ARBA00022722"/>
    </source>
</evidence>
<dbReference type="Pfam" id="PF17917">
    <property type="entry name" value="RT_RNaseH"/>
    <property type="match status" value="1"/>
</dbReference>
<keyword evidence="2" id="KW-0548">Nucleotidyltransferase</keyword>
<dbReference type="InterPro" id="IPR002156">
    <property type="entry name" value="RNaseH_domain"/>
</dbReference>
<evidence type="ECO:0000256" key="4">
    <source>
        <dbReference type="ARBA" id="ARBA00022759"/>
    </source>
</evidence>
<keyword evidence="6" id="KW-0695">RNA-directed DNA polymerase</keyword>
<gene>
    <name evidence="11" type="primary">LOC140035785</name>
</gene>
<evidence type="ECO:0000313" key="11">
    <source>
        <dbReference type="RefSeq" id="XP_071933276.1"/>
    </source>
</evidence>
<protein>
    <recommendedName>
        <fullName evidence="12">Reverse transcriptase RNase H-like domain-containing protein</fullName>
    </recommendedName>
</protein>
<dbReference type="PANTHER" id="PTHR48475">
    <property type="entry name" value="RIBONUCLEASE H"/>
    <property type="match status" value="1"/>
</dbReference>
<keyword evidence="10" id="KW-1185">Reference proteome</keyword>
<dbReference type="SUPFAM" id="SSF53098">
    <property type="entry name" value="Ribonuclease H-like"/>
    <property type="match status" value="1"/>
</dbReference>
<feature type="domain" description="RNase H type-1" evidence="8">
    <location>
        <begin position="120"/>
        <end position="230"/>
    </location>
</feature>
<dbReference type="RefSeq" id="XP_071933276.1">
    <property type="nucleotide sequence ID" value="XM_072077175.1"/>
</dbReference>
<feature type="signal peptide" evidence="7">
    <location>
        <begin position="1"/>
        <end position="15"/>
    </location>
</feature>
<dbReference type="SUPFAM" id="SSF56672">
    <property type="entry name" value="DNA/RNA polymerases"/>
    <property type="match status" value="1"/>
</dbReference>
<feature type="domain" description="Reverse transcriptase RNase H-like" evidence="9">
    <location>
        <begin position="3"/>
        <end position="98"/>
    </location>
</feature>
<dbReference type="InterPro" id="IPR043502">
    <property type="entry name" value="DNA/RNA_pol_sf"/>
</dbReference>
<evidence type="ECO:0000256" key="6">
    <source>
        <dbReference type="ARBA" id="ARBA00022918"/>
    </source>
</evidence>
<keyword evidence="3" id="KW-0540">Nuclease</keyword>
<evidence type="ECO:0000256" key="7">
    <source>
        <dbReference type="SAM" id="SignalP"/>
    </source>
</evidence>
<keyword evidence="5" id="KW-0378">Hydrolase</keyword>
<evidence type="ECO:0000259" key="8">
    <source>
        <dbReference type="Pfam" id="PF13456"/>
    </source>
</evidence>
<proteinExistence type="predicted"/>
<evidence type="ECO:0000256" key="1">
    <source>
        <dbReference type="ARBA" id="ARBA00022679"/>
    </source>
</evidence>
<evidence type="ECO:0000259" key="9">
    <source>
        <dbReference type="Pfam" id="PF17917"/>
    </source>
</evidence>
<keyword evidence="1" id="KW-0808">Transferase</keyword>
<accession>A0ABM4WNB4</accession>